<reference evidence="3" key="1">
    <citation type="submission" date="2014-09" db="EMBL/GenBank/DDBJ databases">
        <title>Genome sequence of the luminous mushroom Mycena chlorophos for searching fungal bioluminescence genes.</title>
        <authorList>
            <person name="Tanaka Y."/>
            <person name="Kasuga D."/>
            <person name="Oba Y."/>
            <person name="Hase S."/>
            <person name="Sato K."/>
            <person name="Oba Y."/>
            <person name="Sakakibara Y."/>
        </authorList>
    </citation>
    <scope>NUCLEOTIDE SEQUENCE</scope>
</reference>
<dbReference type="InterPro" id="IPR002213">
    <property type="entry name" value="UDP_glucos_trans"/>
</dbReference>
<proteinExistence type="inferred from homology"/>
<gene>
    <name evidence="3" type="ORF">MCHLO_07347</name>
</gene>
<protein>
    <recommendedName>
        <fullName evidence="5">Glycosyltransferase family 1 protein</fullName>
    </recommendedName>
</protein>
<keyword evidence="4" id="KW-1185">Reference proteome</keyword>
<evidence type="ECO:0000313" key="3">
    <source>
        <dbReference type="EMBL" id="GAT50067.1"/>
    </source>
</evidence>
<evidence type="ECO:0000256" key="1">
    <source>
        <dbReference type="ARBA" id="ARBA00009995"/>
    </source>
</evidence>
<keyword evidence="2" id="KW-0808">Transferase</keyword>
<evidence type="ECO:0008006" key="5">
    <source>
        <dbReference type="Google" id="ProtNLM"/>
    </source>
</evidence>
<dbReference type="SUPFAM" id="SSF53756">
    <property type="entry name" value="UDP-Glycosyltransferase/glycogen phosphorylase"/>
    <property type="match status" value="1"/>
</dbReference>
<evidence type="ECO:0000256" key="2">
    <source>
        <dbReference type="ARBA" id="ARBA00022679"/>
    </source>
</evidence>
<dbReference type="PANTHER" id="PTHR48047:SF215">
    <property type="entry name" value="GLYCOSYLTRANSFERASE"/>
    <property type="match status" value="1"/>
</dbReference>
<dbReference type="EMBL" id="DF846186">
    <property type="protein sequence ID" value="GAT50067.1"/>
    <property type="molecule type" value="Genomic_DNA"/>
</dbReference>
<dbReference type="Proteomes" id="UP000815677">
    <property type="component" value="Unassembled WGS sequence"/>
</dbReference>
<accession>A0ABQ0LGA4</accession>
<organism evidence="3 4">
    <name type="scientific">Mycena chlorophos</name>
    <name type="common">Agaric fungus</name>
    <name type="synonym">Agaricus chlorophos</name>
    <dbReference type="NCBI Taxonomy" id="658473"/>
    <lineage>
        <taxon>Eukaryota</taxon>
        <taxon>Fungi</taxon>
        <taxon>Dikarya</taxon>
        <taxon>Basidiomycota</taxon>
        <taxon>Agaricomycotina</taxon>
        <taxon>Agaricomycetes</taxon>
        <taxon>Agaricomycetidae</taxon>
        <taxon>Agaricales</taxon>
        <taxon>Marasmiineae</taxon>
        <taxon>Mycenaceae</taxon>
        <taxon>Mycena</taxon>
    </lineage>
</organism>
<comment type="similarity">
    <text evidence="1">Belongs to the UDP-glycosyltransferase family.</text>
</comment>
<dbReference type="Gene3D" id="3.40.50.2000">
    <property type="entry name" value="Glycogen Phosphorylase B"/>
    <property type="match status" value="1"/>
</dbReference>
<sequence length="517" mass="57322">MDTHHIAAMLPPLWGHVVPFIHLSVQLLNADPTLVLTIVDHNFMVGRMKKEFAVCDYDAARLRIIGVGEKTFSEADPPTLQLIRGWADVAPVLARGSQEWPKPHAIILDFTVGGSVLKQTKKIFGPETKTLVWWSMNAAPMFTILTEYDHRAIFNKYWADEKLRAGRSKKQLELDIFGAWNGKDRLTGEVVQVLGTSSIYDYERQSWAAGHPGALNRPLIISGHILDQGVDGYITVSSTAIEPVTIPHLRRFYRARGQSLFAVGQQTHEKYFQEGATFKEPVTNKLISKFLEDAYTKFGKNSLIYVSFGSLFFPIANTKHVEALLDTLLASNFPFIFVMPALGANMKGGLSKSFIDRVNATGKGLIYSGWLEQRAILQHAATGWFLTHGGMNSITEAVLLGIPMIFWPNGVEQPVNAVHFTSGQHPIAFELLQIRTGGQIGPSLRFGDSVKITGTVEDAIAEFKTVFSEARGPKGEVLRANTYRVAAALRDGRKTESLVDIKRLAQFGRMAESTARL</sequence>
<dbReference type="PANTHER" id="PTHR48047">
    <property type="entry name" value="GLYCOSYLTRANSFERASE"/>
    <property type="match status" value="1"/>
</dbReference>
<dbReference type="Pfam" id="PF00201">
    <property type="entry name" value="UDPGT"/>
    <property type="match status" value="1"/>
</dbReference>
<name>A0ABQ0LGA4_MYCCL</name>
<evidence type="ECO:0000313" key="4">
    <source>
        <dbReference type="Proteomes" id="UP000815677"/>
    </source>
</evidence>